<reference evidence="4" key="1">
    <citation type="journal article" date="2019" name="Int. J. Syst. Evol. Microbiol.">
        <title>The Global Catalogue of Microorganisms (GCM) 10K type strain sequencing project: providing services to taxonomists for standard genome sequencing and annotation.</title>
        <authorList>
            <consortium name="The Broad Institute Genomics Platform"/>
            <consortium name="The Broad Institute Genome Sequencing Center for Infectious Disease"/>
            <person name="Wu L."/>
            <person name="Ma J."/>
        </authorList>
    </citation>
    <scope>NUCLEOTIDE SEQUENCE [LARGE SCALE GENOMIC DNA]</scope>
    <source>
        <strain evidence="4">JCM 32105</strain>
    </source>
</reference>
<keyword evidence="2" id="KW-1277">Toxin-antitoxin system</keyword>
<dbReference type="RefSeq" id="WP_345084682.1">
    <property type="nucleotide sequence ID" value="NZ_BAABFA010000023.1"/>
</dbReference>
<dbReference type="NCBIfam" id="TIGR02606">
    <property type="entry name" value="antidote_CC2985"/>
    <property type="match status" value="1"/>
</dbReference>
<comment type="similarity">
    <text evidence="1">Belongs to the ParD antitoxin family.</text>
</comment>
<proteinExistence type="inferred from homology"/>
<dbReference type="Proteomes" id="UP001500067">
    <property type="component" value="Unassembled WGS sequence"/>
</dbReference>
<evidence type="ECO:0008006" key="5">
    <source>
        <dbReference type="Google" id="ProtNLM"/>
    </source>
</evidence>
<dbReference type="PANTHER" id="PTHR36582:SF2">
    <property type="entry name" value="ANTITOXIN PARD"/>
    <property type="match status" value="1"/>
</dbReference>
<evidence type="ECO:0000256" key="2">
    <source>
        <dbReference type="ARBA" id="ARBA00022649"/>
    </source>
</evidence>
<dbReference type="PANTHER" id="PTHR36582">
    <property type="entry name" value="ANTITOXIN PARD"/>
    <property type="match status" value="1"/>
</dbReference>
<evidence type="ECO:0000313" key="3">
    <source>
        <dbReference type="EMBL" id="GAA4469400.1"/>
    </source>
</evidence>
<dbReference type="Gene3D" id="6.10.10.120">
    <property type="entry name" value="Antitoxin ParD1-like"/>
    <property type="match status" value="1"/>
</dbReference>
<dbReference type="InterPro" id="IPR038296">
    <property type="entry name" value="ParD_sf"/>
</dbReference>
<dbReference type="InterPro" id="IPR022789">
    <property type="entry name" value="ParD"/>
</dbReference>
<sequence>MNISFTEKQERYIASQLESGDFQNASEVVRDALRLHELFRNRVLEELRHEINKGWDGPASKRMVKDIIRSKAAGK</sequence>
<organism evidence="3 4">
    <name type="scientific">Nemorincola caseinilytica</name>
    <dbReference type="NCBI Taxonomy" id="2054315"/>
    <lineage>
        <taxon>Bacteria</taxon>
        <taxon>Pseudomonadati</taxon>
        <taxon>Bacteroidota</taxon>
        <taxon>Chitinophagia</taxon>
        <taxon>Chitinophagales</taxon>
        <taxon>Chitinophagaceae</taxon>
        <taxon>Nemorincola</taxon>
    </lineage>
</organism>
<dbReference type="EMBL" id="BAABFA010000023">
    <property type="protein sequence ID" value="GAA4469400.1"/>
    <property type="molecule type" value="Genomic_DNA"/>
</dbReference>
<comment type="caution">
    <text evidence="3">The sequence shown here is derived from an EMBL/GenBank/DDBJ whole genome shotgun (WGS) entry which is preliminary data.</text>
</comment>
<gene>
    <name evidence="3" type="ORF">GCM10023093_28830</name>
</gene>
<accession>A0ABP8NR03</accession>
<evidence type="ECO:0000256" key="1">
    <source>
        <dbReference type="ARBA" id="ARBA00008580"/>
    </source>
</evidence>
<dbReference type="SUPFAM" id="SSF47598">
    <property type="entry name" value="Ribbon-helix-helix"/>
    <property type="match status" value="1"/>
</dbReference>
<dbReference type="Pfam" id="PF03693">
    <property type="entry name" value="ParD_antitoxin"/>
    <property type="match status" value="1"/>
</dbReference>
<protein>
    <recommendedName>
        <fullName evidence="5">Antitoxin ParD1/3/4</fullName>
    </recommendedName>
</protein>
<dbReference type="InterPro" id="IPR010985">
    <property type="entry name" value="Ribbon_hlx_hlx"/>
</dbReference>
<evidence type="ECO:0000313" key="4">
    <source>
        <dbReference type="Proteomes" id="UP001500067"/>
    </source>
</evidence>
<keyword evidence="4" id="KW-1185">Reference proteome</keyword>
<name>A0ABP8NR03_9BACT</name>